<gene>
    <name evidence="1" type="ORF">Tci_924474</name>
</gene>
<comment type="caution">
    <text evidence="1">The sequence shown here is derived from an EMBL/GenBank/DDBJ whole genome shotgun (WGS) entry which is preliminary data.</text>
</comment>
<evidence type="ECO:0000313" key="1">
    <source>
        <dbReference type="EMBL" id="GFD52505.1"/>
    </source>
</evidence>
<accession>A0A699WY72</accession>
<name>A0A699WY72_TANCI</name>
<proteinExistence type="predicted"/>
<sequence>ERWQTRSNAADRSVWPRRLGYSPRCAAVAAVAPLPAPCARARAPPTLRLGAGALPADAQLRHGRPARGPDFRAALLPSPSGAGRWCR</sequence>
<feature type="non-terminal residue" evidence="1">
    <location>
        <position position="1"/>
    </location>
</feature>
<dbReference type="EMBL" id="BKCJ011783128">
    <property type="protein sequence ID" value="GFD52505.1"/>
    <property type="molecule type" value="Genomic_DNA"/>
</dbReference>
<dbReference type="AlphaFoldDB" id="A0A699WY72"/>
<reference evidence="1" key="1">
    <citation type="journal article" date="2019" name="Sci. Rep.">
        <title>Draft genome of Tanacetum cinerariifolium, the natural source of mosquito coil.</title>
        <authorList>
            <person name="Yamashiro T."/>
            <person name="Shiraishi A."/>
            <person name="Satake H."/>
            <person name="Nakayama K."/>
        </authorList>
    </citation>
    <scope>NUCLEOTIDE SEQUENCE</scope>
</reference>
<organism evidence="1">
    <name type="scientific">Tanacetum cinerariifolium</name>
    <name type="common">Dalmatian daisy</name>
    <name type="synonym">Chrysanthemum cinerariifolium</name>
    <dbReference type="NCBI Taxonomy" id="118510"/>
    <lineage>
        <taxon>Eukaryota</taxon>
        <taxon>Viridiplantae</taxon>
        <taxon>Streptophyta</taxon>
        <taxon>Embryophyta</taxon>
        <taxon>Tracheophyta</taxon>
        <taxon>Spermatophyta</taxon>
        <taxon>Magnoliopsida</taxon>
        <taxon>eudicotyledons</taxon>
        <taxon>Gunneridae</taxon>
        <taxon>Pentapetalae</taxon>
        <taxon>asterids</taxon>
        <taxon>campanulids</taxon>
        <taxon>Asterales</taxon>
        <taxon>Asteraceae</taxon>
        <taxon>Asteroideae</taxon>
        <taxon>Anthemideae</taxon>
        <taxon>Anthemidinae</taxon>
        <taxon>Tanacetum</taxon>
    </lineage>
</organism>
<protein>
    <submittedName>
        <fullName evidence="1">Uncharacterized protein</fullName>
    </submittedName>
</protein>